<evidence type="ECO:0000313" key="1">
    <source>
        <dbReference type="EMBL" id="KAF9447017.1"/>
    </source>
</evidence>
<protein>
    <submittedName>
        <fullName evidence="1">Uncharacterized protein</fullName>
    </submittedName>
</protein>
<accession>A0A9P5X990</accession>
<organism evidence="1 2">
    <name type="scientific">Macrolepiota fuliginosa MF-IS2</name>
    <dbReference type="NCBI Taxonomy" id="1400762"/>
    <lineage>
        <taxon>Eukaryota</taxon>
        <taxon>Fungi</taxon>
        <taxon>Dikarya</taxon>
        <taxon>Basidiomycota</taxon>
        <taxon>Agaricomycotina</taxon>
        <taxon>Agaricomycetes</taxon>
        <taxon>Agaricomycetidae</taxon>
        <taxon>Agaricales</taxon>
        <taxon>Agaricineae</taxon>
        <taxon>Agaricaceae</taxon>
        <taxon>Macrolepiota</taxon>
    </lineage>
</organism>
<dbReference type="Proteomes" id="UP000807342">
    <property type="component" value="Unassembled WGS sequence"/>
</dbReference>
<comment type="caution">
    <text evidence="1">The sequence shown here is derived from an EMBL/GenBank/DDBJ whole genome shotgun (WGS) entry which is preliminary data.</text>
</comment>
<dbReference type="AlphaFoldDB" id="A0A9P5X990"/>
<name>A0A9P5X990_9AGAR</name>
<proteinExistence type="predicted"/>
<keyword evidence="2" id="KW-1185">Reference proteome</keyword>
<reference evidence="1" key="1">
    <citation type="submission" date="2020-11" db="EMBL/GenBank/DDBJ databases">
        <authorList>
            <consortium name="DOE Joint Genome Institute"/>
            <person name="Ahrendt S."/>
            <person name="Riley R."/>
            <person name="Andreopoulos W."/>
            <person name="Labutti K."/>
            <person name="Pangilinan J."/>
            <person name="Ruiz-Duenas F.J."/>
            <person name="Barrasa J.M."/>
            <person name="Sanchez-Garcia M."/>
            <person name="Camarero S."/>
            <person name="Miyauchi S."/>
            <person name="Serrano A."/>
            <person name="Linde D."/>
            <person name="Babiker R."/>
            <person name="Drula E."/>
            <person name="Ayuso-Fernandez I."/>
            <person name="Pacheco R."/>
            <person name="Padilla G."/>
            <person name="Ferreira P."/>
            <person name="Barriuso J."/>
            <person name="Kellner H."/>
            <person name="Castanera R."/>
            <person name="Alfaro M."/>
            <person name="Ramirez L."/>
            <person name="Pisabarro A.G."/>
            <person name="Kuo A."/>
            <person name="Tritt A."/>
            <person name="Lipzen A."/>
            <person name="He G."/>
            <person name="Yan M."/>
            <person name="Ng V."/>
            <person name="Cullen D."/>
            <person name="Martin F."/>
            <person name="Rosso M.-N."/>
            <person name="Henrissat B."/>
            <person name="Hibbett D."/>
            <person name="Martinez A.T."/>
            <person name="Grigoriev I.V."/>
        </authorList>
    </citation>
    <scope>NUCLEOTIDE SEQUENCE</scope>
    <source>
        <strain evidence="1">MF-IS2</strain>
    </source>
</reference>
<dbReference type="EMBL" id="MU151219">
    <property type="protein sequence ID" value="KAF9447017.1"/>
    <property type="molecule type" value="Genomic_DNA"/>
</dbReference>
<sequence>MSIDPYPESFFDPMVRWKGNVGFPPPGYWLLSLLWRQGGPPSTNSFLPPLVDNGVAFLVSVRGLINTIAHSTSSADNDDINFLEIGMASVMEGTYDADSESRESEKIKVMDDIVEKYQWEISSYAGVVAETREKRLSYLAVLLTGSKAVRKVYFLNRTTSGAGARQKQMNVIKKGGAEL</sequence>
<gene>
    <name evidence="1" type="ORF">P691DRAFT_782947</name>
</gene>
<evidence type="ECO:0000313" key="2">
    <source>
        <dbReference type="Proteomes" id="UP000807342"/>
    </source>
</evidence>